<evidence type="ECO:0000313" key="9">
    <source>
        <dbReference type="EMBL" id="RBP53761.1"/>
    </source>
</evidence>
<dbReference type="InterPro" id="IPR014721">
    <property type="entry name" value="Ribsml_uS5_D2-typ_fold_subgr"/>
</dbReference>
<evidence type="ECO:0000256" key="8">
    <source>
        <dbReference type="NCBIfam" id="TIGR00188"/>
    </source>
</evidence>
<dbReference type="PANTHER" id="PTHR33992">
    <property type="entry name" value="RIBONUCLEASE P PROTEIN COMPONENT"/>
    <property type="match status" value="1"/>
</dbReference>
<dbReference type="AlphaFoldDB" id="A0A395JQ36"/>
<dbReference type="RefSeq" id="WP_113953299.1">
    <property type="nucleotide sequence ID" value="NZ_QNRT01000001.1"/>
</dbReference>
<dbReference type="EC" id="3.1.26.5" evidence="7 8"/>
<dbReference type="EMBL" id="QNRT01000001">
    <property type="protein sequence ID" value="RBP53761.1"/>
    <property type="molecule type" value="Genomic_DNA"/>
</dbReference>
<keyword evidence="6 7" id="KW-0694">RNA-binding</keyword>
<dbReference type="InterPro" id="IPR020568">
    <property type="entry name" value="Ribosomal_Su5_D2-typ_SF"/>
</dbReference>
<dbReference type="GO" id="GO:0001682">
    <property type="term" value="P:tRNA 5'-leader removal"/>
    <property type="evidence" value="ECO:0007669"/>
    <property type="project" value="UniProtKB-UniRule"/>
</dbReference>
<comment type="catalytic activity">
    <reaction evidence="7">
        <text>Endonucleolytic cleavage of RNA, removing 5'-extranucleotides from tRNA precursor.</text>
        <dbReference type="EC" id="3.1.26.5"/>
    </reaction>
</comment>
<dbReference type="GO" id="GO:0042781">
    <property type="term" value="F:3'-tRNA processing endoribonuclease activity"/>
    <property type="evidence" value="ECO:0007669"/>
    <property type="project" value="TreeGrafter"/>
</dbReference>
<dbReference type="PROSITE" id="PS00648">
    <property type="entry name" value="RIBONUCLEASE_P"/>
    <property type="match status" value="1"/>
</dbReference>
<evidence type="ECO:0000256" key="1">
    <source>
        <dbReference type="ARBA" id="ARBA00002663"/>
    </source>
</evidence>
<evidence type="ECO:0000256" key="6">
    <source>
        <dbReference type="ARBA" id="ARBA00022884"/>
    </source>
</evidence>
<evidence type="ECO:0000256" key="7">
    <source>
        <dbReference type="HAMAP-Rule" id="MF_00227"/>
    </source>
</evidence>
<dbReference type="InterPro" id="IPR000100">
    <property type="entry name" value="RNase_P"/>
</dbReference>
<dbReference type="GO" id="GO:0030677">
    <property type="term" value="C:ribonuclease P complex"/>
    <property type="evidence" value="ECO:0007669"/>
    <property type="project" value="TreeGrafter"/>
</dbReference>
<gene>
    <name evidence="7" type="primary">rnpA</name>
    <name evidence="9" type="ORF">DFR28_1011150</name>
</gene>
<dbReference type="Proteomes" id="UP000253083">
    <property type="component" value="Unassembled WGS sequence"/>
</dbReference>
<dbReference type="GO" id="GO:0000049">
    <property type="term" value="F:tRNA binding"/>
    <property type="evidence" value="ECO:0007669"/>
    <property type="project" value="UniProtKB-UniRule"/>
</dbReference>
<keyword evidence="4 7" id="KW-0255">Endonuclease</keyword>
<protein>
    <recommendedName>
        <fullName evidence="7 8">Ribonuclease P protein component</fullName>
        <shortName evidence="7">RNase P protein</shortName>
        <shortName evidence="7">RNaseP protein</shortName>
        <ecNumber evidence="7 8">3.1.26.5</ecNumber>
    </recommendedName>
    <alternativeName>
        <fullName evidence="7">Protein C5</fullName>
    </alternativeName>
</protein>
<comment type="similarity">
    <text evidence="7">Belongs to the RnpA family.</text>
</comment>
<dbReference type="OrthoDB" id="9796422at2"/>
<proteinExistence type="inferred from homology"/>
<dbReference type="NCBIfam" id="TIGR00188">
    <property type="entry name" value="rnpA"/>
    <property type="match status" value="1"/>
</dbReference>
<organism evidence="9 10">
    <name type="scientific">Arenicella xantha</name>
    <dbReference type="NCBI Taxonomy" id="644221"/>
    <lineage>
        <taxon>Bacteria</taxon>
        <taxon>Pseudomonadati</taxon>
        <taxon>Pseudomonadota</taxon>
        <taxon>Gammaproteobacteria</taxon>
        <taxon>Arenicellales</taxon>
        <taxon>Arenicellaceae</taxon>
        <taxon>Arenicella</taxon>
    </lineage>
</organism>
<dbReference type="Pfam" id="PF00825">
    <property type="entry name" value="Ribonuclease_P"/>
    <property type="match status" value="1"/>
</dbReference>
<keyword evidence="2 7" id="KW-0819">tRNA processing</keyword>
<evidence type="ECO:0000256" key="2">
    <source>
        <dbReference type="ARBA" id="ARBA00022694"/>
    </source>
</evidence>
<name>A0A395JQ36_9GAMM</name>
<comment type="subunit">
    <text evidence="7">Consists of a catalytic RNA component (M1 or rnpB) and a protein subunit.</text>
</comment>
<dbReference type="GO" id="GO:0004526">
    <property type="term" value="F:ribonuclease P activity"/>
    <property type="evidence" value="ECO:0007669"/>
    <property type="project" value="UniProtKB-UniRule"/>
</dbReference>
<evidence type="ECO:0000256" key="4">
    <source>
        <dbReference type="ARBA" id="ARBA00022759"/>
    </source>
</evidence>
<comment type="function">
    <text evidence="1 7">RNaseP catalyzes the removal of the 5'-leader sequence from pre-tRNA to produce the mature 5'-terminus. It can also cleave other RNA substrates such as 4.5S RNA. The protein component plays an auxiliary but essential role in vivo by binding to the 5'-leader sequence and broadening the substrate specificity of the ribozyme.</text>
</comment>
<comment type="caution">
    <text evidence="9">The sequence shown here is derived from an EMBL/GenBank/DDBJ whole genome shotgun (WGS) entry which is preliminary data.</text>
</comment>
<evidence type="ECO:0000256" key="5">
    <source>
        <dbReference type="ARBA" id="ARBA00022801"/>
    </source>
</evidence>
<evidence type="ECO:0000313" key="10">
    <source>
        <dbReference type="Proteomes" id="UP000253083"/>
    </source>
</evidence>
<dbReference type="InterPro" id="IPR020539">
    <property type="entry name" value="RNase_P_CS"/>
</dbReference>
<reference evidence="9 10" key="1">
    <citation type="submission" date="2018-06" db="EMBL/GenBank/DDBJ databases">
        <title>Genomic Encyclopedia of Type Strains, Phase IV (KMG-IV): sequencing the most valuable type-strain genomes for metagenomic binning, comparative biology and taxonomic classification.</title>
        <authorList>
            <person name="Goeker M."/>
        </authorList>
    </citation>
    <scope>NUCLEOTIDE SEQUENCE [LARGE SCALE GENOMIC DNA]</scope>
    <source>
        <strain evidence="9 10">DSM 24032</strain>
    </source>
</reference>
<dbReference type="SUPFAM" id="SSF54211">
    <property type="entry name" value="Ribosomal protein S5 domain 2-like"/>
    <property type="match status" value="1"/>
</dbReference>
<keyword evidence="10" id="KW-1185">Reference proteome</keyword>
<dbReference type="InParanoid" id="A0A395JQ36"/>
<keyword evidence="5 7" id="KW-0378">Hydrolase</keyword>
<dbReference type="Gene3D" id="3.30.230.10">
    <property type="match status" value="1"/>
</dbReference>
<accession>A0A395JQ36</accession>
<dbReference type="PANTHER" id="PTHR33992:SF1">
    <property type="entry name" value="RIBONUCLEASE P PROTEIN COMPONENT"/>
    <property type="match status" value="1"/>
</dbReference>
<sequence>MQDTRLNFSAAQRLKTPKQFQAVYQSKQWGGSAHFTYNVLATDIETAVLGVTVSKKVSKAAVHRNRIKRQMKEFYRLRQHQLTGAHVVITAKPSSLKATDEQRQASLTELWDKLMRWQRWQRKQQAKQPSSKSP</sequence>
<evidence type="ECO:0000256" key="3">
    <source>
        <dbReference type="ARBA" id="ARBA00022722"/>
    </source>
</evidence>
<keyword evidence="3 7" id="KW-0540">Nuclease</keyword>
<dbReference type="HAMAP" id="MF_00227">
    <property type="entry name" value="RNase_P"/>
    <property type="match status" value="1"/>
</dbReference>
<dbReference type="FunCoup" id="A0A395JQ36">
    <property type="interactions" value="114"/>
</dbReference>